<protein>
    <recommendedName>
        <fullName evidence="3">Endonuclease</fullName>
    </recommendedName>
</protein>
<sequence>MASKYDKIIEKVFFDNYSKTSKISFDREELALASKKLNIPRIKNLGDIVYSYRFRKDLPHTINETARTGCEWIIVGTGIGSYEFRLSQIAKIEPASNRQKIKIPDSTPEIVKMYAPANDEQALLTKVRYNRIIDLFMSMTCYSIQNHLRTTVNGIGQIEVDEIYLGINKNGIHFVFPCQAKSPGDKFGIVQVLQDISFCSSRYSSVICRPIAMQFLNDNSFAILETRIEEEDNILKLVVIDEKHYKLVNRDDLSHEEIKNYRKLSNDVT</sequence>
<evidence type="ECO:0000313" key="2">
    <source>
        <dbReference type="Proteomes" id="UP000663720"/>
    </source>
</evidence>
<evidence type="ECO:0008006" key="3">
    <source>
        <dbReference type="Google" id="ProtNLM"/>
    </source>
</evidence>
<accession>A0A975GGQ0</accession>
<dbReference type="REBASE" id="468783">
    <property type="entry name" value="Dli5ac10ORF27930P"/>
</dbReference>
<evidence type="ECO:0000313" key="1">
    <source>
        <dbReference type="EMBL" id="QTA80489.1"/>
    </source>
</evidence>
<keyword evidence="2" id="KW-1185">Reference proteome</keyword>
<dbReference type="EMBL" id="CP061799">
    <property type="protein sequence ID" value="QTA80489.1"/>
    <property type="molecule type" value="Genomic_DNA"/>
</dbReference>
<organism evidence="1 2">
    <name type="scientific">Desulfonema limicola</name>
    <dbReference type="NCBI Taxonomy" id="45656"/>
    <lineage>
        <taxon>Bacteria</taxon>
        <taxon>Pseudomonadati</taxon>
        <taxon>Thermodesulfobacteriota</taxon>
        <taxon>Desulfobacteria</taxon>
        <taxon>Desulfobacterales</taxon>
        <taxon>Desulfococcaceae</taxon>
        <taxon>Desulfonema</taxon>
    </lineage>
</organism>
<proteinExistence type="predicted"/>
<name>A0A975GGQ0_9BACT</name>
<gene>
    <name evidence="1" type="ORF">dnl_27940</name>
</gene>
<reference evidence="1" key="1">
    <citation type="journal article" date="2021" name="Microb. Physiol.">
        <title>Proteogenomic Insights into the Physiology of Marine, Sulfate-Reducing, Filamentous Desulfonema limicola and Desulfonema magnum.</title>
        <authorList>
            <person name="Schnaars V."/>
            <person name="Wohlbrand L."/>
            <person name="Scheve S."/>
            <person name="Hinrichs C."/>
            <person name="Reinhardt R."/>
            <person name="Rabus R."/>
        </authorList>
    </citation>
    <scope>NUCLEOTIDE SEQUENCE</scope>
    <source>
        <strain evidence="1">5ac10</strain>
    </source>
</reference>
<dbReference type="KEGG" id="dli:dnl_27940"/>
<dbReference type="AlphaFoldDB" id="A0A975GGQ0"/>
<dbReference type="Proteomes" id="UP000663720">
    <property type="component" value="Chromosome"/>
</dbReference>